<dbReference type="Gene3D" id="3.40.640.10">
    <property type="entry name" value="Type I PLP-dependent aspartate aminotransferase-like (Major domain)"/>
    <property type="match status" value="1"/>
</dbReference>
<comment type="cofactor">
    <cofactor evidence="1">
        <name>pyridoxal 5'-phosphate</name>
        <dbReference type="ChEBI" id="CHEBI:597326"/>
    </cofactor>
</comment>
<sequence length="366" mass="40598">MKSSTDSHQHGGAPRALFARYGLPEREVLDLSVNLNPFGVPELIRQAWPDWIDQLAPYPSVEGLGVKAFYQQSFQLPNDCVLPGNGSLELMYFVQRVRGYRRVGVVLPSFHDYMRSVTAADVDCVPLLRDCKQSLDTFINSVSLRQALESLDAIYIGSPNNPDGNVASAEDLLRLAAAFPQVDFLVDHAFIQFIQNAGHYSLLSSERLRDNIIVFHSLTKFYALAGVRLGALVSSADTIARLSVKREPWAVNAVAESCAALLPRCTEYVQHTQRWLSVAGAALDAELTQIAGLFVYPSQTNYRLICLRQPDYYDAFLQGLLQQGIHPRCCRNFVGLPAGHIRVCVGLEAENQRLVAALRHVMKGLP</sequence>
<reference evidence="4 5" key="1">
    <citation type="submission" date="2023-11" db="EMBL/GenBank/DDBJ databases">
        <title>Coraliomargarita sp. nov., isolated from marine algae.</title>
        <authorList>
            <person name="Lee J.K."/>
            <person name="Baek J.H."/>
            <person name="Kim J.M."/>
            <person name="Choi D.G."/>
            <person name="Jeon C.O."/>
        </authorList>
    </citation>
    <scope>NUCLEOTIDE SEQUENCE [LARGE SCALE GENOMIC DNA]</scope>
    <source>
        <strain evidence="4 5">J2-16</strain>
    </source>
</reference>
<feature type="domain" description="Aminotransferase class I/classII large" evidence="3">
    <location>
        <begin position="27"/>
        <end position="358"/>
    </location>
</feature>
<dbReference type="PANTHER" id="PTHR42885:SF1">
    <property type="entry name" value="THREONINE-PHOSPHATE DECARBOXYLASE"/>
    <property type="match status" value="1"/>
</dbReference>
<evidence type="ECO:0000313" key="5">
    <source>
        <dbReference type="Proteomes" id="UP001324993"/>
    </source>
</evidence>
<dbReference type="SUPFAM" id="SSF53383">
    <property type="entry name" value="PLP-dependent transferases"/>
    <property type="match status" value="1"/>
</dbReference>
<dbReference type="InterPro" id="IPR015422">
    <property type="entry name" value="PyrdxlP-dep_Trfase_small"/>
</dbReference>
<dbReference type="CDD" id="cd00609">
    <property type="entry name" value="AAT_like"/>
    <property type="match status" value="1"/>
</dbReference>
<dbReference type="PANTHER" id="PTHR42885">
    <property type="entry name" value="HISTIDINOL-PHOSPHATE AMINOTRANSFERASE-RELATED"/>
    <property type="match status" value="1"/>
</dbReference>
<dbReference type="EMBL" id="CP138858">
    <property type="protein sequence ID" value="WPJ94608.1"/>
    <property type="molecule type" value="Genomic_DNA"/>
</dbReference>
<dbReference type="InterPro" id="IPR015421">
    <property type="entry name" value="PyrdxlP-dep_Trfase_major"/>
</dbReference>
<keyword evidence="5" id="KW-1185">Reference proteome</keyword>
<evidence type="ECO:0000259" key="3">
    <source>
        <dbReference type="Pfam" id="PF00155"/>
    </source>
</evidence>
<evidence type="ECO:0000256" key="2">
    <source>
        <dbReference type="ARBA" id="ARBA00022898"/>
    </source>
</evidence>
<accession>A0ABZ0RGF7</accession>
<evidence type="ECO:0000256" key="1">
    <source>
        <dbReference type="ARBA" id="ARBA00001933"/>
    </source>
</evidence>
<dbReference type="InterPro" id="IPR004839">
    <property type="entry name" value="Aminotransferase_I/II_large"/>
</dbReference>
<dbReference type="Proteomes" id="UP001324993">
    <property type="component" value="Chromosome"/>
</dbReference>
<dbReference type="RefSeq" id="WP_319831524.1">
    <property type="nucleotide sequence ID" value="NZ_CP138858.1"/>
</dbReference>
<dbReference type="Gene3D" id="3.90.1150.10">
    <property type="entry name" value="Aspartate Aminotransferase, domain 1"/>
    <property type="match status" value="1"/>
</dbReference>
<keyword evidence="2" id="KW-0663">Pyridoxal phosphate</keyword>
<dbReference type="InterPro" id="IPR015424">
    <property type="entry name" value="PyrdxlP-dep_Trfase"/>
</dbReference>
<proteinExistence type="predicted"/>
<dbReference type="Pfam" id="PF00155">
    <property type="entry name" value="Aminotran_1_2"/>
    <property type="match status" value="1"/>
</dbReference>
<gene>
    <name evidence="4" type="ORF">SH580_14325</name>
</gene>
<protein>
    <submittedName>
        <fullName evidence="4">Threonine-phosphate decarboxylase</fullName>
    </submittedName>
</protein>
<organism evidence="4 5">
    <name type="scientific">Coraliomargarita algicola</name>
    <dbReference type="NCBI Taxonomy" id="3092156"/>
    <lineage>
        <taxon>Bacteria</taxon>
        <taxon>Pseudomonadati</taxon>
        <taxon>Verrucomicrobiota</taxon>
        <taxon>Opitutia</taxon>
        <taxon>Puniceicoccales</taxon>
        <taxon>Coraliomargaritaceae</taxon>
        <taxon>Coraliomargarita</taxon>
    </lineage>
</organism>
<name>A0ABZ0RGF7_9BACT</name>
<evidence type="ECO:0000313" key="4">
    <source>
        <dbReference type="EMBL" id="WPJ94608.1"/>
    </source>
</evidence>